<accession>K8PAF1</accession>
<evidence type="ECO:0000313" key="2">
    <source>
        <dbReference type="EMBL" id="EKS39592.1"/>
    </source>
</evidence>
<dbReference type="PATRIC" id="fig|883078.3.peg.1593"/>
<dbReference type="HOGENOM" id="CLU_2839915_0_0_5"/>
<dbReference type="AlphaFoldDB" id="K8PAF1"/>
<keyword evidence="1" id="KW-1133">Transmembrane helix</keyword>
<dbReference type="RefSeq" id="WP_006020270.1">
    <property type="nucleotide sequence ID" value="NZ_KB375282.1"/>
</dbReference>
<feature type="transmembrane region" description="Helical" evidence="1">
    <location>
        <begin position="12"/>
        <end position="32"/>
    </location>
</feature>
<sequence>MENDPRKPQTLALAPVLIFAMVLAAVFGAALITTFDRSPMVVTAIDTAPPGTSGLAKSRPTTERR</sequence>
<dbReference type="Proteomes" id="UP000001096">
    <property type="component" value="Unassembled WGS sequence"/>
</dbReference>
<protein>
    <submittedName>
        <fullName evidence="2">Uncharacterized protein</fullName>
    </submittedName>
</protein>
<comment type="caution">
    <text evidence="2">The sequence shown here is derived from an EMBL/GenBank/DDBJ whole genome shotgun (WGS) entry which is preliminary data.</text>
</comment>
<proteinExistence type="predicted"/>
<gene>
    <name evidence="2" type="ORF">HMPREF9695_01553</name>
</gene>
<keyword evidence="3" id="KW-1185">Reference proteome</keyword>
<dbReference type="eggNOG" id="ENOG5030U0J">
    <property type="taxonomic scope" value="Bacteria"/>
</dbReference>
<organism evidence="2 3">
    <name type="scientific">Afipia broomeae ATCC 49717</name>
    <dbReference type="NCBI Taxonomy" id="883078"/>
    <lineage>
        <taxon>Bacteria</taxon>
        <taxon>Pseudomonadati</taxon>
        <taxon>Pseudomonadota</taxon>
        <taxon>Alphaproteobacteria</taxon>
        <taxon>Hyphomicrobiales</taxon>
        <taxon>Nitrobacteraceae</taxon>
        <taxon>Afipia</taxon>
    </lineage>
</organism>
<name>K8PAF1_9BRAD</name>
<keyword evidence="1" id="KW-0472">Membrane</keyword>
<dbReference type="EMBL" id="AGWX01000002">
    <property type="protein sequence ID" value="EKS39592.1"/>
    <property type="molecule type" value="Genomic_DNA"/>
</dbReference>
<evidence type="ECO:0000313" key="3">
    <source>
        <dbReference type="Proteomes" id="UP000001096"/>
    </source>
</evidence>
<reference evidence="2 3" key="1">
    <citation type="submission" date="2012-04" db="EMBL/GenBank/DDBJ databases">
        <title>The Genome Sequence of Afipia broomeae ATCC 49717.</title>
        <authorList>
            <consortium name="The Broad Institute Genome Sequencing Platform"/>
            <person name="Earl A."/>
            <person name="Ward D."/>
            <person name="Feldgarden M."/>
            <person name="Gevers D."/>
            <person name="Huys G."/>
            <person name="Walker B."/>
            <person name="Young S.K."/>
            <person name="Zeng Q."/>
            <person name="Gargeya S."/>
            <person name="Fitzgerald M."/>
            <person name="Haas B."/>
            <person name="Abouelleil A."/>
            <person name="Alvarado L."/>
            <person name="Arachchi H.M."/>
            <person name="Berlin A."/>
            <person name="Chapman S.B."/>
            <person name="Goldberg J."/>
            <person name="Griggs A."/>
            <person name="Gujja S."/>
            <person name="Hansen M."/>
            <person name="Howarth C."/>
            <person name="Imamovic A."/>
            <person name="Larimer J."/>
            <person name="McCowen C."/>
            <person name="Montmayeur A."/>
            <person name="Murphy C."/>
            <person name="Neiman D."/>
            <person name="Pearson M."/>
            <person name="Priest M."/>
            <person name="Roberts A."/>
            <person name="Saif S."/>
            <person name="Shea T."/>
            <person name="Sisk P."/>
            <person name="Sykes S."/>
            <person name="Wortman J."/>
            <person name="Nusbaum C."/>
            <person name="Birren B."/>
        </authorList>
    </citation>
    <scope>NUCLEOTIDE SEQUENCE [LARGE SCALE GENOMIC DNA]</scope>
    <source>
        <strain evidence="2 3">ATCC 49717</strain>
    </source>
</reference>
<keyword evidence="1" id="KW-0812">Transmembrane</keyword>
<evidence type="ECO:0000256" key="1">
    <source>
        <dbReference type="SAM" id="Phobius"/>
    </source>
</evidence>